<feature type="region of interest" description="Disordered" evidence="1">
    <location>
        <begin position="211"/>
        <end position="231"/>
    </location>
</feature>
<sequence length="653" mass="67303">MDSAAIRLRARAADETMTSTVITPSPFGASTPMPANRMRRAAERTLRRHAVERPAGPPGAAVPPALLAPDGARVDPAALLDRRGERLWLLAAPGTTTPGPLPWLHEAAWRRAAADPGDAQRPVLVDLARPAADGPVTAGALLRALDGAATAGGYLLLLDGLDTAGGAVRAAVAGVSGPLARRAPASTVIAVSHAEPVRGFHIPALFLPDPIPQDPIQQGPPAGAGDPPSDGAWDALAERLRTRLHWPAGLLAAVVAACAGAGEELRRRIIDDLAALGDRRLLFRAALAAGGCDDDGVRRAASTEIEALAGTSAAARDASWVSRLLAVLDVLDGGAHRDDDAEAPAGGAVLLRMAATGRAGSAPLTILARRDPDAAIAAAERTTDPLDLDAVARAADEPAVVRAVLARRAVYPPWETALAYRAQLQPGVAVALLREPGRDTGPVTAGRWQAFPATRGSAYGRLLDDVLARPWAWPPHAAPLLFTLSGVRPPASQTPVLLAALPRAGAGAVVAALAVLACGRLAAEHVTAAVATAALIAGVAVAGANIALRLRQWRAAVAARLATPLEAAVVPLRREHVLGALLGVERRRIEGVPTGRHLLDDALRRACSRAGVPELEITHLLRVLAARHALGGAKASPVVPEQALRLDQTEPSG</sequence>
<reference evidence="4" key="1">
    <citation type="journal article" date="2019" name="Int. J. Syst. Evol. Microbiol.">
        <title>The Global Catalogue of Microorganisms (GCM) 10K type strain sequencing project: providing services to taxonomists for standard genome sequencing and annotation.</title>
        <authorList>
            <consortium name="The Broad Institute Genomics Platform"/>
            <consortium name="The Broad Institute Genome Sequencing Center for Infectious Disease"/>
            <person name="Wu L."/>
            <person name="Ma J."/>
        </authorList>
    </citation>
    <scope>NUCLEOTIDE SEQUENCE [LARGE SCALE GENOMIC DNA]</scope>
    <source>
        <strain evidence="4">JCM 17441</strain>
    </source>
</reference>
<gene>
    <name evidence="3" type="ORF">GCM10022255_035990</name>
</gene>
<keyword evidence="2" id="KW-0472">Membrane</keyword>
<evidence type="ECO:0000313" key="4">
    <source>
        <dbReference type="Proteomes" id="UP001500620"/>
    </source>
</evidence>
<proteinExistence type="predicted"/>
<feature type="compositionally biased region" description="Low complexity" evidence="1">
    <location>
        <begin position="214"/>
        <end position="228"/>
    </location>
</feature>
<comment type="caution">
    <text evidence="3">The sequence shown here is derived from an EMBL/GenBank/DDBJ whole genome shotgun (WGS) entry which is preliminary data.</text>
</comment>
<evidence type="ECO:0000256" key="2">
    <source>
        <dbReference type="SAM" id="Phobius"/>
    </source>
</evidence>
<keyword evidence="2" id="KW-1133">Transmembrane helix</keyword>
<organism evidence="3 4">
    <name type="scientific">Dactylosporangium darangshiense</name>
    <dbReference type="NCBI Taxonomy" id="579108"/>
    <lineage>
        <taxon>Bacteria</taxon>
        <taxon>Bacillati</taxon>
        <taxon>Actinomycetota</taxon>
        <taxon>Actinomycetes</taxon>
        <taxon>Micromonosporales</taxon>
        <taxon>Micromonosporaceae</taxon>
        <taxon>Dactylosporangium</taxon>
    </lineage>
</organism>
<accession>A0ABP8D8D4</accession>
<evidence type="ECO:0000313" key="3">
    <source>
        <dbReference type="EMBL" id="GAA4249911.1"/>
    </source>
</evidence>
<keyword evidence="2" id="KW-0812">Transmembrane</keyword>
<feature type="transmembrane region" description="Helical" evidence="2">
    <location>
        <begin position="528"/>
        <end position="548"/>
    </location>
</feature>
<evidence type="ECO:0000256" key="1">
    <source>
        <dbReference type="SAM" id="MobiDB-lite"/>
    </source>
</evidence>
<dbReference type="EMBL" id="BAABAT010000008">
    <property type="protein sequence ID" value="GAA4249911.1"/>
    <property type="molecule type" value="Genomic_DNA"/>
</dbReference>
<name>A0ABP8D8D4_9ACTN</name>
<dbReference type="Proteomes" id="UP001500620">
    <property type="component" value="Unassembled WGS sequence"/>
</dbReference>
<protein>
    <submittedName>
        <fullName evidence="3">Uncharacterized protein</fullName>
    </submittedName>
</protein>
<keyword evidence="4" id="KW-1185">Reference proteome</keyword>